<accession>A0A0E9P731</accession>
<dbReference type="EMBL" id="GBXM01108253">
    <property type="protein sequence ID" value="JAH00324.1"/>
    <property type="molecule type" value="Transcribed_RNA"/>
</dbReference>
<keyword evidence="1" id="KW-0812">Transmembrane</keyword>
<evidence type="ECO:0000256" key="1">
    <source>
        <dbReference type="SAM" id="Phobius"/>
    </source>
</evidence>
<sequence length="30" mass="3538">MSQVSCTPIKPAQYVILFFINFFFFVCLFS</sequence>
<evidence type="ECO:0000313" key="2">
    <source>
        <dbReference type="EMBL" id="JAH00324.1"/>
    </source>
</evidence>
<organism evidence="2">
    <name type="scientific">Anguilla anguilla</name>
    <name type="common">European freshwater eel</name>
    <name type="synonym">Muraena anguilla</name>
    <dbReference type="NCBI Taxonomy" id="7936"/>
    <lineage>
        <taxon>Eukaryota</taxon>
        <taxon>Metazoa</taxon>
        <taxon>Chordata</taxon>
        <taxon>Craniata</taxon>
        <taxon>Vertebrata</taxon>
        <taxon>Euteleostomi</taxon>
        <taxon>Actinopterygii</taxon>
        <taxon>Neopterygii</taxon>
        <taxon>Teleostei</taxon>
        <taxon>Anguilliformes</taxon>
        <taxon>Anguillidae</taxon>
        <taxon>Anguilla</taxon>
    </lineage>
</organism>
<feature type="transmembrane region" description="Helical" evidence="1">
    <location>
        <begin position="12"/>
        <end position="29"/>
    </location>
</feature>
<dbReference type="AlphaFoldDB" id="A0A0E9P731"/>
<name>A0A0E9P731_ANGAN</name>
<proteinExistence type="predicted"/>
<keyword evidence="1" id="KW-0472">Membrane</keyword>
<reference evidence="2" key="1">
    <citation type="submission" date="2014-11" db="EMBL/GenBank/DDBJ databases">
        <authorList>
            <person name="Amaro Gonzalez C."/>
        </authorList>
    </citation>
    <scope>NUCLEOTIDE SEQUENCE</scope>
</reference>
<reference evidence="2" key="2">
    <citation type="journal article" date="2015" name="Fish Shellfish Immunol.">
        <title>Early steps in the European eel (Anguilla anguilla)-Vibrio vulnificus interaction in the gills: Role of the RtxA13 toxin.</title>
        <authorList>
            <person name="Callol A."/>
            <person name="Pajuelo D."/>
            <person name="Ebbesson L."/>
            <person name="Teles M."/>
            <person name="MacKenzie S."/>
            <person name="Amaro C."/>
        </authorList>
    </citation>
    <scope>NUCLEOTIDE SEQUENCE</scope>
</reference>
<keyword evidence="1" id="KW-1133">Transmembrane helix</keyword>
<protein>
    <submittedName>
        <fullName evidence="2">Uncharacterized protein</fullName>
    </submittedName>
</protein>